<dbReference type="OrthoDB" id="9808017at2"/>
<dbReference type="PANTHER" id="PTHR33169">
    <property type="entry name" value="PADR-FAMILY TRANSCRIPTIONAL REGULATOR"/>
    <property type="match status" value="1"/>
</dbReference>
<organism evidence="2 3">
    <name type="scientific">Clostridium puniceum</name>
    <dbReference type="NCBI Taxonomy" id="29367"/>
    <lineage>
        <taxon>Bacteria</taxon>
        <taxon>Bacillati</taxon>
        <taxon>Bacillota</taxon>
        <taxon>Clostridia</taxon>
        <taxon>Eubacteriales</taxon>
        <taxon>Clostridiaceae</taxon>
        <taxon>Clostridium</taxon>
    </lineage>
</organism>
<proteinExistence type="predicted"/>
<dbReference type="Pfam" id="PF03551">
    <property type="entry name" value="PadR"/>
    <property type="match status" value="1"/>
</dbReference>
<reference evidence="2 3" key="1">
    <citation type="submission" date="2016-05" db="EMBL/GenBank/DDBJ databases">
        <title>Microbial solvent formation.</title>
        <authorList>
            <person name="Poehlein A."/>
            <person name="Montoya Solano J.D."/>
            <person name="Flitsch S."/>
            <person name="Krabben P."/>
            <person name="Duerre P."/>
            <person name="Daniel R."/>
        </authorList>
    </citation>
    <scope>NUCLEOTIDE SEQUENCE [LARGE SCALE GENOMIC DNA]</scope>
    <source>
        <strain evidence="2 3">DSM 2619</strain>
    </source>
</reference>
<dbReference type="InterPro" id="IPR052509">
    <property type="entry name" value="Metal_resp_DNA-bind_regulator"/>
</dbReference>
<dbReference type="Gene3D" id="1.10.10.10">
    <property type="entry name" value="Winged helix-like DNA-binding domain superfamily/Winged helix DNA-binding domain"/>
    <property type="match status" value="1"/>
</dbReference>
<evidence type="ECO:0000313" key="2">
    <source>
        <dbReference type="EMBL" id="OOM73631.1"/>
    </source>
</evidence>
<name>A0A1S8T7R1_9CLOT</name>
<dbReference type="PANTHER" id="PTHR33169:SF24">
    <property type="entry name" value="TRANSCRIPTIONAL REGULATOR, PADR FAMILY"/>
    <property type="match status" value="1"/>
</dbReference>
<dbReference type="SUPFAM" id="SSF46785">
    <property type="entry name" value="Winged helix' DNA-binding domain"/>
    <property type="match status" value="1"/>
</dbReference>
<dbReference type="EMBL" id="LZZM01000212">
    <property type="protein sequence ID" value="OOM73631.1"/>
    <property type="molecule type" value="Genomic_DNA"/>
</dbReference>
<evidence type="ECO:0000259" key="1">
    <source>
        <dbReference type="Pfam" id="PF03551"/>
    </source>
</evidence>
<accession>A0A1S8T7R1</accession>
<dbReference type="CDD" id="cd00090">
    <property type="entry name" value="HTH_ARSR"/>
    <property type="match status" value="1"/>
</dbReference>
<protein>
    <submittedName>
        <fullName evidence="2">Transcriptional regulator PadR-like family protein</fullName>
    </submittedName>
</protein>
<dbReference type="InterPro" id="IPR036388">
    <property type="entry name" value="WH-like_DNA-bd_sf"/>
</dbReference>
<dbReference type="RefSeq" id="WP_077849329.1">
    <property type="nucleotide sequence ID" value="NZ_LZZM01000212.1"/>
</dbReference>
<dbReference type="InterPro" id="IPR005149">
    <property type="entry name" value="Tscrpt_reg_PadR_N"/>
</dbReference>
<gene>
    <name evidence="2" type="ORF">CLPUN_43850</name>
</gene>
<dbReference type="InterPro" id="IPR036390">
    <property type="entry name" value="WH_DNA-bd_sf"/>
</dbReference>
<dbReference type="InterPro" id="IPR011991">
    <property type="entry name" value="ArsR-like_HTH"/>
</dbReference>
<sequence>MNIQLKKGLLEVCILAVLKKGDSYGYQIIKDISECIEISESTLYPILKRLEANGYVETYSVEHNSRLRKYYQITLSGKKHIEDFLYDWKKIMDIYFFIGGKSYE</sequence>
<dbReference type="AlphaFoldDB" id="A0A1S8T7R1"/>
<evidence type="ECO:0000313" key="3">
    <source>
        <dbReference type="Proteomes" id="UP000190890"/>
    </source>
</evidence>
<keyword evidence="3" id="KW-1185">Reference proteome</keyword>
<comment type="caution">
    <text evidence="2">The sequence shown here is derived from an EMBL/GenBank/DDBJ whole genome shotgun (WGS) entry which is preliminary data.</text>
</comment>
<feature type="domain" description="Transcription regulator PadR N-terminal" evidence="1">
    <location>
        <begin position="14"/>
        <end position="82"/>
    </location>
</feature>
<dbReference type="Proteomes" id="UP000190890">
    <property type="component" value="Unassembled WGS sequence"/>
</dbReference>
<dbReference type="STRING" id="29367.CLPUN_43850"/>